<gene>
    <name evidence="1" type="ORF">DPMN_016210</name>
</gene>
<protein>
    <submittedName>
        <fullName evidence="1">Uncharacterized protein</fullName>
    </submittedName>
</protein>
<name>A0A9D4N994_DREPO</name>
<dbReference type="EMBL" id="JAIWYP010000001">
    <property type="protein sequence ID" value="KAH3892098.1"/>
    <property type="molecule type" value="Genomic_DNA"/>
</dbReference>
<comment type="caution">
    <text evidence="1">The sequence shown here is derived from an EMBL/GenBank/DDBJ whole genome shotgun (WGS) entry which is preliminary data.</text>
</comment>
<sequence length="100" mass="11705">MGNNLSMGQNLSSEANGIDGCAGCGLWLPPANPYFDFIKVLQATDTMTYCFWTPTETSSHYYKFSERRFEHDPNTFSRRRGLKRLFRSQLETKLFKYFRL</sequence>
<reference evidence="1" key="2">
    <citation type="submission" date="2020-11" db="EMBL/GenBank/DDBJ databases">
        <authorList>
            <person name="McCartney M.A."/>
            <person name="Auch B."/>
            <person name="Kono T."/>
            <person name="Mallez S."/>
            <person name="Becker A."/>
            <person name="Gohl D.M."/>
            <person name="Silverstein K.A.T."/>
            <person name="Koren S."/>
            <person name="Bechman K.B."/>
            <person name="Herman A."/>
            <person name="Abrahante J.E."/>
            <person name="Garbe J."/>
        </authorList>
    </citation>
    <scope>NUCLEOTIDE SEQUENCE</scope>
    <source>
        <strain evidence="1">Duluth1</strain>
        <tissue evidence="1">Whole animal</tissue>
    </source>
</reference>
<proteinExistence type="predicted"/>
<accession>A0A9D4N994</accession>
<organism evidence="1 2">
    <name type="scientific">Dreissena polymorpha</name>
    <name type="common">Zebra mussel</name>
    <name type="synonym">Mytilus polymorpha</name>
    <dbReference type="NCBI Taxonomy" id="45954"/>
    <lineage>
        <taxon>Eukaryota</taxon>
        <taxon>Metazoa</taxon>
        <taxon>Spiralia</taxon>
        <taxon>Lophotrochozoa</taxon>
        <taxon>Mollusca</taxon>
        <taxon>Bivalvia</taxon>
        <taxon>Autobranchia</taxon>
        <taxon>Heteroconchia</taxon>
        <taxon>Euheterodonta</taxon>
        <taxon>Imparidentia</taxon>
        <taxon>Neoheterodontei</taxon>
        <taxon>Myida</taxon>
        <taxon>Dreissenoidea</taxon>
        <taxon>Dreissenidae</taxon>
        <taxon>Dreissena</taxon>
    </lineage>
</organism>
<keyword evidence="2" id="KW-1185">Reference proteome</keyword>
<evidence type="ECO:0000313" key="1">
    <source>
        <dbReference type="EMBL" id="KAH3892098.1"/>
    </source>
</evidence>
<reference evidence="1" key="1">
    <citation type="journal article" date="2019" name="bioRxiv">
        <title>The Genome of the Zebra Mussel, Dreissena polymorpha: A Resource for Invasive Species Research.</title>
        <authorList>
            <person name="McCartney M.A."/>
            <person name="Auch B."/>
            <person name="Kono T."/>
            <person name="Mallez S."/>
            <person name="Zhang Y."/>
            <person name="Obille A."/>
            <person name="Becker A."/>
            <person name="Abrahante J.E."/>
            <person name="Garbe J."/>
            <person name="Badalamenti J.P."/>
            <person name="Herman A."/>
            <person name="Mangelson H."/>
            <person name="Liachko I."/>
            <person name="Sullivan S."/>
            <person name="Sone E.D."/>
            <person name="Koren S."/>
            <person name="Silverstein K.A.T."/>
            <person name="Beckman K.B."/>
            <person name="Gohl D.M."/>
        </authorList>
    </citation>
    <scope>NUCLEOTIDE SEQUENCE</scope>
    <source>
        <strain evidence="1">Duluth1</strain>
        <tissue evidence="1">Whole animal</tissue>
    </source>
</reference>
<dbReference type="AlphaFoldDB" id="A0A9D4N994"/>
<evidence type="ECO:0000313" key="2">
    <source>
        <dbReference type="Proteomes" id="UP000828390"/>
    </source>
</evidence>
<dbReference type="Proteomes" id="UP000828390">
    <property type="component" value="Unassembled WGS sequence"/>
</dbReference>